<keyword evidence="2" id="KW-1133">Transmembrane helix</keyword>
<dbReference type="RefSeq" id="WP_354199130.1">
    <property type="nucleotide sequence ID" value="NZ_JBEPLW010000033.1"/>
</dbReference>
<dbReference type="Proteomes" id="UP001549099">
    <property type="component" value="Unassembled WGS sequence"/>
</dbReference>
<feature type="compositionally biased region" description="Basic and acidic residues" evidence="1">
    <location>
        <begin position="135"/>
        <end position="148"/>
    </location>
</feature>
<dbReference type="Pfam" id="PF13413">
    <property type="entry name" value="HTH_25"/>
    <property type="match status" value="1"/>
</dbReference>
<gene>
    <name evidence="4" type="ORF">ABID49_002711</name>
</gene>
<dbReference type="InterPro" id="IPR010982">
    <property type="entry name" value="Lambda_DNA-bd_dom_sf"/>
</dbReference>
<comment type="caution">
    <text evidence="4">The sequence shown here is derived from an EMBL/GenBank/DDBJ whole genome shotgun (WGS) entry which is preliminary data.</text>
</comment>
<feature type="region of interest" description="Disordered" evidence="1">
    <location>
        <begin position="78"/>
        <end position="97"/>
    </location>
</feature>
<dbReference type="Pfam" id="PF13464">
    <property type="entry name" value="RodZ_C"/>
    <property type="match status" value="1"/>
</dbReference>
<dbReference type="InterPro" id="IPR025194">
    <property type="entry name" value="RodZ-like_C"/>
</dbReference>
<organism evidence="4 5">
    <name type="scientific">Bhargavaea ullalensis</name>
    <dbReference type="NCBI Taxonomy" id="1265685"/>
    <lineage>
        <taxon>Bacteria</taxon>
        <taxon>Bacillati</taxon>
        <taxon>Bacillota</taxon>
        <taxon>Bacilli</taxon>
        <taxon>Bacillales</taxon>
        <taxon>Caryophanaceae</taxon>
        <taxon>Bhargavaea</taxon>
    </lineage>
</organism>
<evidence type="ECO:0000256" key="2">
    <source>
        <dbReference type="SAM" id="Phobius"/>
    </source>
</evidence>
<evidence type="ECO:0000256" key="1">
    <source>
        <dbReference type="SAM" id="MobiDB-lite"/>
    </source>
</evidence>
<keyword evidence="2" id="KW-0812">Transmembrane</keyword>
<dbReference type="EMBL" id="JBEPLW010000033">
    <property type="protein sequence ID" value="MET3576781.1"/>
    <property type="molecule type" value="Genomic_DNA"/>
</dbReference>
<dbReference type="InterPro" id="IPR001387">
    <property type="entry name" value="Cro/C1-type_HTH"/>
</dbReference>
<feature type="compositionally biased region" description="Low complexity" evidence="1">
    <location>
        <begin position="78"/>
        <end position="92"/>
    </location>
</feature>
<dbReference type="Gene3D" id="1.10.260.40">
    <property type="entry name" value="lambda repressor-like DNA-binding domains"/>
    <property type="match status" value="1"/>
</dbReference>
<dbReference type="InterPro" id="IPR050400">
    <property type="entry name" value="Bact_Cytoskel_RodZ"/>
</dbReference>
<accession>A0ABV2GER1</accession>
<keyword evidence="2" id="KW-0472">Membrane</keyword>
<name>A0ABV2GER1_9BACL</name>
<proteinExistence type="predicted"/>
<dbReference type="PANTHER" id="PTHR34475:SF1">
    <property type="entry name" value="CYTOSKELETON PROTEIN RODZ"/>
    <property type="match status" value="1"/>
</dbReference>
<dbReference type="SMART" id="SM00530">
    <property type="entry name" value="HTH_XRE"/>
    <property type="match status" value="1"/>
</dbReference>
<evidence type="ECO:0000259" key="3">
    <source>
        <dbReference type="PROSITE" id="PS50943"/>
    </source>
</evidence>
<feature type="transmembrane region" description="Helical" evidence="2">
    <location>
        <begin position="107"/>
        <end position="127"/>
    </location>
</feature>
<sequence length="299" mass="32404">MSELGARLKQARKEKGYSLDDLQELTKIQKRYLSAIEEGDFGIMPGTFYVRAFIKQYAEAVGLDPDEMLALYKAEAPAPAPGQEPGMPAPAMRRSTMARRSGRAAEVMPKVILALFIVLAVAIVWFLSQMTASNSKDEERQEPDRSVKVEQPGGQTASGQQSAADEESEAVDADSDEEAADETAGAEEEKSAAALSFDRSEGETSYYSLAGADTATVMVKGSGRSWVTATDSAGAQHLSRTVESGQEETIEVSGVDWIRLRIGYTPGVSLIVNGQKLEYEIPETERVTQNIVIQLANKQ</sequence>
<dbReference type="SUPFAM" id="SSF47413">
    <property type="entry name" value="lambda repressor-like DNA-binding domains"/>
    <property type="match status" value="1"/>
</dbReference>
<evidence type="ECO:0000313" key="4">
    <source>
        <dbReference type="EMBL" id="MET3576781.1"/>
    </source>
</evidence>
<dbReference type="CDD" id="cd00093">
    <property type="entry name" value="HTH_XRE"/>
    <property type="match status" value="1"/>
</dbReference>
<dbReference type="PANTHER" id="PTHR34475">
    <property type="match status" value="1"/>
</dbReference>
<feature type="domain" description="HTH cro/C1-type" evidence="3">
    <location>
        <begin position="8"/>
        <end position="39"/>
    </location>
</feature>
<keyword evidence="5" id="KW-1185">Reference proteome</keyword>
<feature type="compositionally biased region" description="Acidic residues" evidence="1">
    <location>
        <begin position="164"/>
        <end position="186"/>
    </location>
</feature>
<protein>
    <submittedName>
        <fullName evidence="4">Cytoskeletal protein RodZ</fullName>
    </submittedName>
</protein>
<dbReference type="PROSITE" id="PS50943">
    <property type="entry name" value="HTH_CROC1"/>
    <property type="match status" value="1"/>
</dbReference>
<reference evidence="4 5" key="1">
    <citation type="submission" date="2024-06" db="EMBL/GenBank/DDBJ databases">
        <title>Genomic Encyclopedia of Type Strains, Phase IV (KMG-IV): sequencing the most valuable type-strain genomes for metagenomic binning, comparative biology and taxonomic classification.</title>
        <authorList>
            <person name="Goeker M."/>
        </authorList>
    </citation>
    <scope>NUCLEOTIDE SEQUENCE [LARGE SCALE GENOMIC DNA]</scope>
    <source>
        <strain evidence="4 5">DSM 26128</strain>
    </source>
</reference>
<feature type="region of interest" description="Disordered" evidence="1">
    <location>
        <begin position="133"/>
        <end position="197"/>
    </location>
</feature>
<evidence type="ECO:0000313" key="5">
    <source>
        <dbReference type="Proteomes" id="UP001549099"/>
    </source>
</evidence>